<evidence type="ECO:0000256" key="9">
    <source>
        <dbReference type="SAM" id="MobiDB-lite"/>
    </source>
</evidence>
<evidence type="ECO:0000313" key="12">
    <source>
        <dbReference type="EMBL" id="KAI5402142.1"/>
    </source>
</evidence>
<evidence type="ECO:0000256" key="8">
    <source>
        <dbReference type="ARBA" id="ARBA00023288"/>
    </source>
</evidence>
<dbReference type="Gramene" id="Psat06G0655400-T1">
    <property type="protein sequence ID" value="KAI5402142.1"/>
    <property type="gene ID" value="KIW84_066554"/>
</dbReference>
<evidence type="ECO:0000259" key="11">
    <source>
        <dbReference type="SMART" id="SM00768"/>
    </source>
</evidence>
<feature type="region of interest" description="Disordered" evidence="9">
    <location>
        <begin position="106"/>
        <end position="277"/>
    </location>
</feature>
<feature type="signal peptide" evidence="10">
    <location>
        <begin position="1"/>
        <end position="27"/>
    </location>
</feature>
<feature type="domain" description="X8" evidence="11">
    <location>
        <begin position="306"/>
        <end position="390"/>
    </location>
</feature>
<keyword evidence="4 10" id="KW-0732">Signal</keyword>
<keyword evidence="13" id="KW-1185">Reference proteome</keyword>
<evidence type="ECO:0000256" key="5">
    <source>
        <dbReference type="ARBA" id="ARBA00023136"/>
    </source>
</evidence>
<evidence type="ECO:0000256" key="6">
    <source>
        <dbReference type="ARBA" id="ARBA00023157"/>
    </source>
</evidence>
<dbReference type="FunFam" id="1.20.58.1040:FF:000001">
    <property type="entry name" value="Glucan endo-1,3-beta-glucosidase 4"/>
    <property type="match status" value="1"/>
</dbReference>
<keyword evidence="7" id="KW-0325">Glycoprotein</keyword>
<dbReference type="EMBL" id="JAMSHJ010000006">
    <property type="protein sequence ID" value="KAI5402142.1"/>
    <property type="molecule type" value="Genomic_DNA"/>
</dbReference>
<dbReference type="Pfam" id="PF07983">
    <property type="entry name" value="X8"/>
    <property type="match status" value="1"/>
</dbReference>
<organism evidence="12 13">
    <name type="scientific">Pisum sativum</name>
    <name type="common">Garden pea</name>
    <name type="synonym">Lathyrus oleraceus</name>
    <dbReference type="NCBI Taxonomy" id="3888"/>
    <lineage>
        <taxon>Eukaryota</taxon>
        <taxon>Viridiplantae</taxon>
        <taxon>Streptophyta</taxon>
        <taxon>Embryophyta</taxon>
        <taxon>Tracheophyta</taxon>
        <taxon>Spermatophyta</taxon>
        <taxon>Magnoliopsida</taxon>
        <taxon>eudicotyledons</taxon>
        <taxon>Gunneridae</taxon>
        <taxon>Pentapetalae</taxon>
        <taxon>rosids</taxon>
        <taxon>fabids</taxon>
        <taxon>Fabales</taxon>
        <taxon>Fabaceae</taxon>
        <taxon>Papilionoideae</taxon>
        <taxon>50 kb inversion clade</taxon>
        <taxon>NPAAA clade</taxon>
        <taxon>Hologalegina</taxon>
        <taxon>IRL clade</taxon>
        <taxon>Fabeae</taxon>
        <taxon>Lathyrus</taxon>
    </lineage>
</organism>
<dbReference type="GO" id="GO:0098552">
    <property type="term" value="C:side of membrane"/>
    <property type="evidence" value="ECO:0007669"/>
    <property type="project" value="UniProtKB-KW"/>
</dbReference>
<dbReference type="GO" id="GO:0005886">
    <property type="term" value="C:plasma membrane"/>
    <property type="evidence" value="ECO:0007669"/>
    <property type="project" value="UniProtKB-SubCell"/>
</dbReference>
<evidence type="ECO:0000256" key="3">
    <source>
        <dbReference type="ARBA" id="ARBA00022622"/>
    </source>
</evidence>
<dbReference type="InterPro" id="IPR012946">
    <property type="entry name" value="X8"/>
</dbReference>
<keyword evidence="6" id="KW-1015">Disulfide bond</keyword>
<keyword evidence="8" id="KW-0449">Lipoprotein</keyword>
<keyword evidence="5" id="KW-0472">Membrane</keyword>
<feature type="compositionally biased region" description="Pro residues" evidence="9">
    <location>
        <begin position="219"/>
        <end position="236"/>
    </location>
</feature>
<evidence type="ECO:0000256" key="4">
    <source>
        <dbReference type="ARBA" id="ARBA00022729"/>
    </source>
</evidence>
<evidence type="ECO:0000256" key="7">
    <source>
        <dbReference type="ARBA" id="ARBA00023180"/>
    </source>
</evidence>
<dbReference type="Gene3D" id="1.20.58.1040">
    <property type="match status" value="1"/>
</dbReference>
<feature type="chain" id="PRO_5039592923" description="X8 domain-containing protein" evidence="10">
    <location>
        <begin position="28"/>
        <end position="393"/>
    </location>
</feature>
<proteinExistence type="predicted"/>
<evidence type="ECO:0000313" key="13">
    <source>
        <dbReference type="Proteomes" id="UP001058974"/>
    </source>
</evidence>
<accession>A0A9D5A8R7</accession>
<feature type="compositionally biased region" description="Pro residues" evidence="9">
    <location>
        <begin position="132"/>
        <end position="197"/>
    </location>
</feature>
<name>A0A9D5A8R7_PEA</name>
<dbReference type="Proteomes" id="UP001058974">
    <property type="component" value="Chromosome 6"/>
</dbReference>
<dbReference type="Gramene" id="PSAT_LOCUS28895_t1">
    <property type="protein sequence ID" value="CAL5210368.1"/>
    <property type="gene ID" value="PSAT_LOCUS28895"/>
</dbReference>
<dbReference type="PANTHER" id="PTHR31044:SF28">
    <property type="entry name" value="CARBOHYDRATE-BINDING X8 DOMAIN SUPERFAMILY PROTEIN"/>
    <property type="match status" value="1"/>
</dbReference>
<evidence type="ECO:0000256" key="2">
    <source>
        <dbReference type="ARBA" id="ARBA00022475"/>
    </source>
</evidence>
<keyword evidence="3" id="KW-0336">GPI-anchor</keyword>
<gene>
    <name evidence="12" type="ORF">KIW84_066554</name>
</gene>
<dbReference type="GO" id="GO:0009506">
    <property type="term" value="C:plasmodesma"/>
    <property type="evidence" value="ECO:0007669"/>
    <property type="project" value="UniProtKB-ARBA"/>
</dbReference>
<dbReference type="InterPro" id="IPR044788">
    <property type="entry name" value="X8_dom_prot"/>
</dbReference>
<feature type="compositionally biased region" description="Low complexity" evidence="9">
    <location>
        <begin position="244"/>
        <end position="277"/>
    </location>
</feature>
<feature type="compositionally biased region" description="Low complexity" evidence="9">
    <location>
        <begin position="106"/>
        <end position="131"/>
    </location>
</feature>
<evidence type="ECO:0000256" key="10">
    <source>
        <dbReference type="SAM" id="SignalP"/>
    </source>
</evidence>
<dbReference type="Gramene" id="Psat6g242920.1">
    <property type="protein sequence ID" value="Psat6g242920.1.cds"/>
    <property type="gene ID" value="Psat6g242920"/>
</dbReference>
<keyword evidence="2" id="KW-1003">Cell membrane</keyword>
<protein>
    <recommendedName>
        <fullName evidence="11">X8 domain-containing protein</fullName>
    </recommendedName>
</protein>
<comment type="subcellular location">
    <subcellularLocation>
        <location evidence="1">Cell membrane</location>
        <topology evidence="1">Lipid-anchor</topology>
        <topology evidence="1">GPI-anchor</topology>
    </subcellularLocation>
</comment>
<dbReference type="PANTHER" id="PTHR31044">
    <property type="entry name" value="BETA-1,3 GLUCANASE"/>
    <property type="match status" value="1"/>
</dbReference>
<dbReference type="SMART" id="SM00768">
    <property type="entry name" value="X8"/>
    <property type="match status" value="1"/>
</dbReference>
<reference evidence="12 13" key="1">
    <citation type="journal article" date="2022" name="Nat. Genet.">
        <title>Improved pea reference genome and pan-genome highlight genomic features and evolutionary characteristics.</title>
        <authorList>
            <person name="Yang T."/>
            <person name="Liu R."/>
            <person name="Luo Y."/>
            <person name="Hu S."/>
            <person name="Wang D."/>
            <person name="Wang C."/>
            <person name="Pandey M.K."/>
            <person name="Ge S."/>
            <person name="Xu Q."/>
            <person name="Li N."/>
            <person name="Li G."/>
            <person name="Huang Y."/>
            <person name="Saxena R.K."/>
            <person name="Ji Y."/>
            <person name="Li M."/>
            <person name="Yan X."/>
            <person name="He Y."/>
            <person name="Liu Y."/>
            <person name="Wang X."/>
            <person name="Xiang C."/>
            <person name="Varshney R.K."/>
            <person name="Ding H."/>
            <person name="Gao S."/>
            <person name="Zong X."/>
        </authorList>
    </citation>
    <scope>NUCLEOTIDE SEQUENCE [LARGE SCALE GENOMIC DNA]</scope>
    <source>
        <strain evidence="12 13">cv. Zhongwan 6</strain>
    </source>
</reference>
<evidence type="ECO:0000256" key="1">
    <source>
        <dbReference type="ARBA" id="ARBA00004609"/>
    </source>
</evidence>
<comment type="caution">
    <text evidence="12">The sequence shown here is derived from an EMBL/GenBank/DDBJ whole genome shotgun (WGS) entry which is preliminary data.</text>
</comment>
<sequence length="393" mass="41743">MATSRGRMNAGILLFCLTLATLPLTHCDADRSIRIWKSPKHRRNVINKNSKKLKIIKHFDFNPSIYSSNAQPYSINSPLSLPPYESLGPENSTPYCVYPPPNTPFTIPTPTGSQPTLPSPPYSYTSPYLPLQSPPPAPTTTTPSPPENLPTPTPETVPSPPENFPTPTPEIVPSPPSNIPGSPEPILNPPIIFPGPPESSTSPPYFEPGPPESSTSPPYFEPAPPYYEPTPTPFIPSPTGGSGTIPSPSSTFPSPSGGSGTIPSPSSTFPSPSGGTIPSPTVFQPPVVYPPPSVPPRAKTAPQATLWCVAKASVPDPIIEEAMNYACWSGADCTSIQPNGPCFQPDSVFAHASYAFNSYWQRTKASGGTCEFGGTAVLVSVDPSFDGCHFIYN</sequence>
<dbReference type="AlphaFoldDB" id="A0A9D5A8R7"/>